<dbReference type="AlphaFoldDB" id="A0A4Y9YF85"/>
<evidence type="ECO:0000256" key="1">
    <source>
        <dbReference type="SAM" id="MobiDB-lite"/>
    </source>
</evidence>
<sequence length="737" mass="80347">MDLRSGRRPVLANGGTAPDGRSTDSEASFCPSAPLPALSFAPSCSASQRRCAWSALRVQIYGDREITRGSRGKTCAIVGLLCLGKETSPSFAGSCSASREPRQPLQLLHCQIPRAVTYGLTTRNPFAQRPLHEASSAIGHSLLLPVRQQGQVYDEHDGFRSRRRSCPAMDLSARRSQAHTNNVCSYLRNAILAAHVTDGSLEEPSLGLHQVNPYAHFERQPPGSVRPKSPTSAQVGNPWCASLHMEGWEVPSGATSILSESASPRSKILQVTSTTQKRVTEAIEREKECASASGTRKKHALDDTTYLLKSKSVIISRQAHNADGCRSPVMISYGMVTLTSNRPNAKQFRFLARGGCNKCCSPPNYLHINTKKECPPSVQASTCKVLVRRIRYDASRSLGGKKEVRRTHLVAGHGADGRQAGGADGCRSSFCAHVKGRSHEESSLGLQVKPNASFQRQSPRSVRPKSPNSAQVGNVWCACIYRLHMQVSAVKGCSQVMRAVNPDRWLVQMDAAAIARLGLYGSTINVAAGSPNSTLLLPASSASNSPMSKREKEMRIRWWGALEDCLRRRYFYPISKSATLTGGRRRCSTVSYSYARGGCNKRCSPPHCINIPSVRIMIKNSLPPSVQAHQIKFQKPTYRVWRTRPTPNPCTVILGYLSFLLPLLLSLLISPISPLIAAALWIGLALGCALLWFRRCTGVVSVFRIVPPPVSSSGAGAMHVVDPDPVYTYKYYVASTS</sequence>
<feature type="region of interest" description="Disordered" evidence="1">
    <location>
        <begin position="442"/>
        <end position="470"/>
    </location>
</feature>
<organism evidence="3 4">
    <name type="scientific">Dentipellis fragilis</name>
    <dbReference type="NCBI Taxonomy" id="205917"/>
    <lineage>
        <taxon>Eukaryota</taxon>
        <taxon>Fungi</taxon>
        <taxon>Dikarya</taxon>
        <taxon>Basidiomycota</taxon>
        <taxon>Agaricomycotina</taxon>
        <taxon>Agaricomycetes</taxon>
        <taxon>Russulales</taxon>
        <taxon>Hericiaceae</taxon>
        <taxon>Dentipellis</taxon>
    </lineage>
</organism>
<accession>A0A4Y9YF85</accession>
<keyword evidence="2" id="KW-0472">Membrane</keyword>
<evidence type="ECO:0000313" key="4">
    <source>
        <dbReference type="Proteomes" id="UP000298327"/>
    </source>
</evidence>
<dbReference type="EMBL" id="SEOQ01000581">
    <property type="protein sequence ID" value="TFY60111.1"/>
    <property type="molecule type" value="Genomic_DNA"/>
</dbReference>
<keyword evidence="2" id="KW-1133">Transmembrane helix</keyword>
<gene>
    <name evidence="3" type="ORF">EVG20_g7542</name>
</gene>
<name>A0A4Y9YF85_9AGAM</name>
<proteinExistence type="predicted"/>
<protein>
    <submittedName>
        <fullName evidence="3">Uncharacterized protein</fullName>
    </submittedName>
</protein>
<evidence type="ECO:0000313" key="3">
    <source>
        <dbReference type="EMBL" id="TFY60111.1"/>
    </source>
</evidence>
<reference evidence="3 4" key="1">
    <citation type="submission" date="2019-02" db="EMBL/GenBank/DDBJ databases">
        <title>Genome sequencing of the rare red list fungi Dentipellis fragilis.</title>
        <authorList>
            <person name="Buettner E."/>
            <person name="Kellner H."/>
        </authorList>
    </citation>
    <scope>NUCLEOTIDE SEQUENCE [LARGE SCALE GENOMIC DNA]</scope>
    <source>
        <strain evidence="3 4">DSM 105465</strain>
    </source>
</reference>
<comment type="caution">
    <text evidence="3">The sequence shown here is derived from an EMBL/GenBank/DDBJ whole genome shotgun (WGS) entry which is preliminary data.</text>
</comment>
<feature type="compositionally biased region" description="Polar residues" evidence="1">
    <location>
        <begin position="450"/>
        <end position="470"/>
    </location>
</feature>
<dbReference type="Proteomes" id="UP000298327">
    <property type="component" value="Unassembled WGS sequence"/>
</dbReference>
<evidence type="ECO:0000256" key="2">
    <source>
        <dbReference type="SAM" id="Phobius"/>
    </source>
</evidence>
<keyword evidence="4" id="KW-1185">Reference proteome</keyword>
<feature type="transmembrane region" description="Helical" evidence="2">
    <location>
        <begin position="675"/>
        <end position="693"/>
    </location>
</feature>
<feature type="region of interest" description="Disordered" evidence="1">
    <location>
        <begin position="1"/>
        <end position="28"/>
    </location>
</feature>
<keyword evidence="2" id="KW-0812">Transmembrane</keyword>